<keyword evidence="2 4" id="KW-0521">NADP</keyword>
<evidence type="ECO:0000259" key="6">
    <source>
        <dbReference type="Pfam" id="PF08546"/>
    </source>
</evidence>
<dbReference type="InterPro" id="IPR008927">
    <property type="entry name" value="6-PGluconate_DH-like_C_sf"/>
</dbReference>
<proteinExistence type="inferred from homology"/>
<name>A0A9D1G5V1_9FIRM</name>
<dbReference type="SUPFAM" id="SSF48179">
    <property type="entry name" value="6-phosphogluconate dehydrogenase C-terminal domain-like"/>
    <property type="match status" value="1"/>
</dbReference>
<dbReference type="InterPro" id="IPR013752">
    <property type="entry name" value="KPA_reductase"/>
</dbReference>
<comment type="pathway">
    <text evidence="4">Cofactor biosynthesis; (R)-pantothenate biosynthesis; (R)-pantoate from 3-methyl-2-oxobutanoate: step 2/2.</text>
</comment>
<dbReference type="NCBIfam" id="TIGR00745">
    <property type="entry name" value="apbA_panE"/>
    <property type="match status" value="1"/>
</dbReference>
<evidence type="ECO:0000256" key="2">
    <source>
        <dbReference type="ARBA" id="ARBA00022857"/>
    </source>
</evidence>
<dbReference type="PANTHER" id="PTHR21708:SF26">
    <property type="entry name" value="2-DEHYDROPANTOATE 2-REDUCTASE"/>
    <property type="match status" value="1"/>
</dbReference>
<evidence type="ECO:0000256" key="3">
    <source>
        <dbReference type="ARBA" id="ARBA00023002"/>
    </source>
</evidence>
<reference evidence="7" key="1">
    <citation type="submission" date="2020-10" db="EMBL/GenBank/DDBJ databases">
        <authorList>
            <person name="Gilroy R."/>
        </authorList>
    </citation>
    <scope>NUCLEOTIDE SEQUENCE</scope>
    <source>
        <strain evidence="7">ChiHecec3B27-6122</strain>
    </source>
</reference>
<organism evidence="7 8">
    <name type="scientific">Candidatus Scatomorpha pullistercoris</name>
    <dbReference type="NCBI Taxonomy" id="2840929"/>
    <lineage>
        <taxon>Bacteria</taxon>
        <taxon>Bacillati</taxon>
        <taxon>Bacillota</taxon>
        <taxon>Clostridia</taxon>
        <taxon>Eubacteriales</taxon>
        <taxon>Candidatus Scatomorpha</taxon>
    </lineage>
</organism>
<dbReference type="InterPro" id="IPR013328">
    <property type="entry name" value="6PGD_dom2"/>
</dbReference>
<feature type="domain" description="Ketopantoate reductase C-terminal" evidence="6">
    <location>
        <begin position="184"/>
        <end position="310"/>
    </location>
</feature>
<protein>
    <recommendedName>
        <fullName evidence="4">2-dehydropantoate 2-reductase</fullName>
        <ecNumber evidence="4">1.1.1.169</ecNumber>
    </recommendedName>
    <alternativeName>
        <fullName evidence="4">Ketopantoate reductase</fullName>
    </alternativeName>
</protein>
<dbReference type="FunFam" id="1.10.1040.10:FF:000017">
    <property type="entry name" value="2-dehydropantoate 2-reductase"/>
    <property type="match status" value="1"/>
</dbReference>
<dbReference type="GO" id="GO:0005737">
    <property type="term" value="C:cytoplasm"/>
    <property type="evidence" value="ECO:0007669"/>
    <property type="project" value="TreeGrafter"/>
</dbReference>
<evidence type="ECO:0000313" key="7">
    <source>
        <dbReference type="EMBL" id="HIS97274.1"/>
    </source>
</evidence>
<reference evidence="7" key="2">
    <citation type="journal article" date="2021" name="PeerJ">
        <title>Extensive microbial diversity within the chicken gut microbiome revealed by metagenomics and culture.</title>
        <authorList>
            <person name="Gilroy R."/>
            <person name="Ravi A."/>
            <person name="Getino M."/>
            <person name="Pursley I."/>
            <person name="Horton D.L."/>
            <person name="Alikhan N.F."/>
            <person name="Baker D."/>
            <person name="Gharbi K."/>
            <person name="Hall N."/>
            <person name="Watson M."/>
            <person name="Adriaenssens E.M."/>
            <person name="Foster-Nyarko E."/>
            <person name="Jarju S."/>
            <person name="Secka A."/>
            <person name="Antonio M."/>
            <person name="Oren A."/>
            <person name="Chaudhuri R.R."/>
            <person name="La Ragione R."/>
            <person name="Hildebrand F."/>
            <person name="Pallen M.J."/>
        </authorList>
    </citation>
    <scope>NUCLEOTIDE SEQUENCE</scope>
    <source>
        <strain evidence="7">ChiHecec3B27-6122</strain>
    </source>
</reference>
<dbReference type="Pfam" id="PF08546">
    <property type="entry name" value="ApbA_C"/>
    <property type="match status" value="1"/>
</dbReference>
<sequence>MKIAMIGSGAAGSVFAGYLRRGGADLTLVDPYREHMDKIARDGLTFVIYPDQEYQVTGFKTAYDAENIGKMDAVIFMTKATQLESAIETAKPCIGDDTVLISLLNGLGNEDKLVAVVGPGRVIYGSGVLGTALDGPGKCISSPAAGEYQMNFGAVENNPLTEKVGKHLEQLFNDGGCPAKFWEDVRPALWTKIIVNSTFNPLSAITRLKVKDILSNPSGLALVVQVVTECCAVATAKGCPMDPKAFMMAVKQSGGSGIVDYYPSMAQDMLMFKRQTEIMTLTGAVAEYGRQLGIATPACDLITKLVQTMQANYDRQYEG</sequence>
<dbReference type="GO" id="GO:0015940">
    <property type="term" value="P:pantothenate biosynthetic process"/>
    <property type="evidence" value="ECO:0007669"/>
    <property type="project" value="UniProtKB-KW"/>
</dbReference>
<dbReference type="Gene3D" id="1.10.1040.10">
    <property type="entry name" value="N-(1-d-carboxylethyl)-l-norvaline Dehydrogenase, domain 2"/>
    <property type="match status" value="1"/>
</dbReference>
<keyword evidence="3 4" id="KW-0560">Oxidoreductase</keyword>
<dbReference type="GO" id="GO:0008677">
    <property type="term" value="F:2-dehydropantoate 2-reductase activity"/>
    <property type="evidence" value="ECO:0007669"/>
    <property type="project" value="UniProtKB-EC"/>
</dbReference>
<comment type="function">
    <text evidence="4">Catalyzes the NADPH-dependent reduction of ketopantoate into pantoic acid.</text>
</comment>
<gene>
    <name evidence="7" type="ORF">IAD42_04790</name>
</gene>
<dbReference type="EMBL" id="DVJS01000118">
    <property type="protein sequence ID" value="HIS97274.1"/>
    <property type="molecule type" value="Genomic_DNA"/>
</dbReference>
<evidence type="ECO:0000256" key="1">
    <source>
        <dbReference type="ARBA" id="ARBA00007870"/>
    </source>
</evidence>
<dbReference type="EC" id="1.1.1.169" evidence="4"/>
<dbReference type="SUPFAM" id="SSF51735">
    <property type="entry name" value="NAD(P)-binding Rossmann-fold domains"/>
    <property type="match status" value="1"/>
</dbReference>
<dbReference type="InterPro" id="IPR051402">
    <property type="entry name" value="KPR-Related"/>
</dbReference>
<keyword evidence="4" id="KW-0566">Pantothenate biosynthesis</keyword>
<dbReference type="InterPro" id="IPR013332">
    <property type="entry name" value="KPR_N"/>
</dbReference>
<evidence type="ECO:0000259" key="5">
    <source>
        <dbReference type="Pfam" id="PF02558"/>
    </source>
</evidence>
<dbReference type="Proteomes" id="UP000886876">
    <property type="component" value="Unassembled WGS sequence"/>
</dbReference>
<feature type="domain" description="Ketopantoate reductase N-terminal" evidence="5">
    <location>
        <begin position="3"/>
        <end position="155"/>
    </location>
</feature>
<comment type="caution">
    <text evidence="7">The sequence shown here is derived from an EMBL/GenBank/DDBJ whole genome shotgun (WGS) entry which is preliminary data.</text>
</comment>
<dbReference type="AlphaFoldDB" id="A0A9D1G5V1"/>
<accession>A0A9D1G5V1</accession>
<dbReference type="Gene3D" id="3.40.50.720">
    <property type="entry name" value="NAD(P)-binding Rossmann-like Domain"/>
    <property type="match status" value="1"/>
</dbReference>
<dbReference type="PANTHER" id="PTHR21708">
    <property type="entry name" value="PROBABLE 2-DEHYDROPANTOATE 2-REDUCTASE"/>
    <property type="match status" value="1"/>
</dbReference>
<dbReference type="InterPro" id="IPR003710">
    <property type="entry name" value="ApbA"/>
</dbReference>
<evidence type="ECO:0000256" key="4">
    <source>
        <dbReference type="RuleBase" id="RU362068"/>
    </source>
</evidence>
<dbReference type="InterPro" id="IPR036291">
    <property type="entry name" value="NAD(P)-bd_dom_sf"/>
</dbReference>
<comment type="similarity">
    <text evidence="1 4">Belongs to the ketopantoate reductase family.</text>
</comment>
<evidence type="ECO:0000313" key="8">
    <source>
        <dbReference type="Proteomes" id="UP000886876"/>
    </source>
</evidence>
<comment type="catalytic activity">
    <reaction evidence="4">
        <text>(R)-pantoate + NADP(+) = 2-dehydropantoate + NADPH + H(+)</text>
        <dbReference type="Rhea" id="RHEA:16233"/>
        <dbReference type="ChEBI" id="CHEBI:11561"/>
        <dbReference type="ChEBI" id="CHEBI:15378"/>
        <dbReference type="ChEBI" id="CHEBI:15980"/>
        <dbReference type="ChEBI" id="CHEBI:57783"/>
        <dbReference type="ChEBI" id="CHEBI:58349"/>
        <dbReference type="EC" id="1.1.1.169"/>
    </reaction>
</comment>
<dbReference type="Pfam" id="PF02558">
    <property type="entry name" value="ApbA"/>
    <property type="match status" value="1"/>
</dbReference>